<evidence type="ECO:0000313" key="3">
    <source>
        <dbReference type="EMBL" id="MBO3116744.1"/>
    </source>
</evidence>
<feature type="coiled-coil region" evidence="1">
    <location>
        <begin position="586"/>
        <end position="620"/>
    </location>
</feature>
<evidence type="ECO:0000256" key="2">
    <source>
        <dbReference type="SAM" id="SignalP"/>
    </source>
</evidence>
<dbReference type="Gene3D" id="2.40.300.10">
    <property type="entry name" value="Head decoration protein D"/>
    <property type="match status" value="1"/>
</dbReference>
<sequence length="723" mass="79032">MKRILILTLFLGMALKSFGQTDGITYQAVIIGPDDLELPGVDSEGNYLPNATIAVRFTIFDSTNQIEFQEVQVTDTDEFGRINLLIGDADHDYFKEISWDGTPKDLRVEIDFDAGSNFEVMSRERLTFLPYAYHRNITATGTLTVDDRTFLNGELQVEGPTNLNSSLDVNNGNATNLTGTLTVDGETNLNEAFTVNNGSPSELTGDLGVNGNTALDGTLDVIGLTTLNDLTVNGEASFGDLTADNLVVNQSTTLNGVTRIDGMGNQIRLTSNLPNTGTEMSNHPVLIDGGNNGLAIKVNGSRNNSTNFITFYDDENDSSNISWGRIEGEKENEFENNADHNFNVRGLDWAIYDAGLSGLFAGADVYAAVTGTAMAFSSSTGCAGIGACVTAPIPSMIFKYTTESVVVTIQAITTGVAIFNAIDNKNLFLDNRVSLQGVTYASGAGDYAEYLLRENINEEMIFGDIVGVKGGKISKNTENAERAMVVSRKPIVLGNMPQKNREKEYEKVAFMGQVPVKVYGKVNKGDYIIPSGRNDGIGLAVSPEKITLKDINNIVGVAWEENNEASAFNLINVVVGTNTNDNNHIVERLEAKITTQQLEIDALKNKMNEILDALAKGETQRLTQLDQSQTTVSGTAHNQRKYEIVELEETDVIYFEITKTDIEKAIVAAEESMKESGLYDANKEVWEKLQTDGGFRQDFITELHGKLQKQLHYHKEIDQSSKH</sequence>
<accession>A0ABS3T1W8</accession>
<comment type="caution">
    <text evidence="3">The sequence shown here is derived from an EMBL/GenBank/DDBJ whole genome shotgun (WGS) entry which is preliminary data.</text>
</comment>
<name>A0ABS3T1W8_9FLAO</name>
<feature type="chain" id="PRO_5045363489" description="Peptidase S74 domain-containing protein" evidence="2">
    <location>
        <begin position="20"/>
        <end position="723"/>
    </location>
</feature>
<evidence type="ECO:0000313" key="4">
    <source>
        <dbReference type="Proteomes" id="UP000676776"/>
    </source>
</evidence>
<proteinExistence type="predicted"/>
<dbReference type="RefSeq" id="WP_208154107.1">
    <property type="nucleotide sequence ID" value="NZ_JAGEVF010000005.1"/>
</dbReference>
<feature type="signal peptide" evidence="2">
    <location>
        <begin position="1"/>
        <end position="19"/>
    </location>
</feature>
<keyword evidence="4" id="KW-1185">Reference proteome</keyword>
<dbReference type="Proteomes" id="UP000676776">
    <property type="component" value="Unassembled WGS sequence"/>
</dbReference>
<gene>
    <name evidence="3" type="ORF">J4050_08300</name>
</gene>
<evidence type="ECO:0008006" key="5">
    <source>
        <dbReference type="Google" id="ProtNLM"/>
    </source>
</evidence>
<reference evidence="3 4" key="1">
    <citation type="submission" date="2021-03" db="EMBL/GenBank/DDBJ databases">
        <title>Winogradskyella sp. nov., isolated from costal sediment.</title>
        <authorList>
            <person name="Gao C."/>
        </authorList>
    </citation>
    <scope>NUCLEOTIDE SEQUENCE [LARGE SCALE GENOMIC DNA]</scope>
    <source>
        <strain evidence="3 4">DF17</strain>
    </source>
</reference>
<dbReference type="EMBL" id="JAGEVF010000005">
    <property type="protein sequence ID" value="MBO3116744.1"/>
    <property type="molecule type" value="Genomic_DNA"/>
</dbReference>
<protein>
    <recommendedName>
        <fullName evidence="5">Peptidase S74 domain-containing protein</fullName>
    </recommendedName>
</protein>
<evidence type="ECO:0000256" key="1">
    <source>
        <dbReference type="SAM" id="Coils"/>
    </source>
</evidence>
<keyword evidence="2" id="KW-0732">Signal</keyword>
<keyword evidence="1" id="KW-0175">Coiled coil</keyword>
<organism evidence="3 4">
    <name type="scientific">Winogradskyella pelagia</name>
    <dbReference type="NCBI Taxonomy" id="2819984"/>
    <lineage>
        <taxon>Bacteria</taxon>
        <taxon>Pseudomonadati</taxon>
        <taxon>Bacteroidota</taxon>
        <taxon>Flavobacteriia</taxon>
        <taxon>Flavobacteriales</taxon>
        <taxon>Flavobacteriaceae</taxon>
        <taxon>Winogradskyella</taxon>
    </lineage>
</organism>